<sequence length="197" mass="22205">MESKLPITIIGTPKIVFNGKWTRIAETRFKKSGSSQEMVYSLAVSRNSKADGVDIIAILKKGGKQYFVLIKQYRIPIGGFCLEFPAVETAGLRELKEETGYTATKQYHHSFLLFFFSDENAGLDPGLTDDSVNFLRVEIDGDAEENKNPVQKLDEAEHVEVVLVECDKIWSYVQSVSNNLYVEAMVYTFALGYSFIH</sequence>
<dbReference type="CDD" id="cd18888">
    <property type="entry name" value="NUDIX_ADPRase_Nudt5"/>
    <property type="match status" value="1"/>
</dbReference>
<dbReference type="InterPro" id="IPR015797">
    <property type="entry name" value="NUDIX_hydrolase-like_dom_sf"/>
</dbReference>
<dbReference type="GO" id="GO:0005634">
    <property type="term" value="C:nucleus"/>
    <property type="evidence" value="ECO:0007669"/>
    <property type="project" value="TreeGrafter"/>
</dbReference>
<keyword evidence="5" id="KW-1185">Reference proteome</keyword>
<dbReference type="Proteomes" id="UP000274756">
    <property type="component" value="Unassembled WGS sequence"/>
</dbReference>
<feature type="domain" description="Nudix hydrolase" evidence="2">
    <location>
        <begin position="48"/>
        <end position="186"/>
    </location>
</feature>
<gene>
    <name evidence="3" type="ORF">DME_LOCUS2575</name>
</gene>
<dbReference type="GO" id="GO:0019693">
    <property type="term" value="P:ribose phosphate metabolic process"/>
    <property type="evidence" value="ECO:0007669"/>
    <property type="project" value="TreeGrafter"/>
</dbReference>
<keyword evidence="1" id="KW-0378">Hydrolase</keyword>
<dbReference type="GO" id="GO:0047631">
    <property type="term" value="F:ADP-ribose diphosphatase activity"/>
    <property type="evidence" value="ECO:0007669"/>
    <property type="project" value="TreeGrafter"/>
</dbReference>
<evidence type="ECO:0000313" key="3">
    <source>
        <dbReference type="EMBL" id="VDN52602.1"/>
    </source>
</evidence>
<dbReference type="PROSITE" id="PS51462">
    <property type="entry name" value="NUDIX"/>
    <property type="match status" value="1"/>
</dbReference>
<evidence type="ECO:0000313" key="4">
    <source>
        <dbReference type="Proteomes" id="UP000038040"/>
    </source>
</evidence>
<dbReference type="InterPro" id="IPR000086">
    <property type="entry name" value="NUDIX_hydrolase_dom"/>
</dbReference>
<evidence type="ECO:0000313" key="5">
    <source>
        <dbReference type="Proteomes" id="UP000274756"/>
    </source>
</evidence>
<dbReference type="STRING" id="318479.A0A0N4ULI5"/>
<dbReference type="AlphaFoldDB" id="A0A0N4ULI5"/>
<name>A0A0N4ULI5_DRAME</name>
<dbReference type="OrthoDB" id="10249920at2759"/>
<dbReference type="WBParaSite" id="DME_0000866001-mRNA-1">
    <property type="protein sequence ID" value="DME_0000866001-mRNA-1"/>
    <property type="gene ID" value="DME_0000866001"/>
</dbReference>
<evidence type="ECO:0000259" key="2">
    <source>
        <dbReference type="PROSITE" id="PS51462"/>
    </source>
</evidence>
<proteinExistence type="predicted"/>
<accession>A0A0N4ULI5</accession>
<evidence type="ECO:0000313" key="6">
    <source>
        <dbReference type="WBParaSite" id="DME_0000866001-mRNA-1"/>
    </source>
</evidence>
<dbReference type="GO" id="GO:0006753">
    <property type="term" value="P:nucleoside phosphate metabolic process"/>
    <property type="evidence" value="ECO:0007669"/>
    <property type="project" value="TreeGrafter"/>
</dbReference>
<dbReference type="Proteomes" id="UP000038040">
    <property type="component" value="Unplaced"/>
</dbReference>
<dbReference type="PANTHER" id="PTHR11839">
    <property type="entry name" value="UDP/ADP-SUGAR PYROPHOSPHATASE"/>
    <property type="match status" value="1"/>
</dbReference>
<dbReference type="Gene3D" id="3.90.79.10">
    <property type="entry name" value="Nucleoside Triphosphate Pyrophosphohydrolase"/>
    <property type="match status" value="1"/>
</dbReference>
<reference evidence="6" key="1">
    <citation type="submission" date="2017-02" db="UniProtKB">
        <authorList>
            <consortium name="WormBaseParasite"/>
        </authorList>
    </citation>
    <scope>IDENTIFICATION</scope>
</reference>
<dbReference type="EMBL" id="UYYG01000068">
    <property type="protein sequence ID" value="VDN52602.1"/>
    <property type="molecule type" value="Genomic_DNA"/>
</dbReference>
<reference evidence="3 5" key="2">
    <citation type="submission" date="2018-11" db="EMBL/GenBank/DDBJ databases">
        <authorList>
            <consortium name="Pathogen Informatics"/>
        </authorList>
    </citation>
    <scope>NUCLEOTIDE SEQUENCE [LARGE SCALE GENOMIC DNA]</scope>
</reference>
<organism evidence="4 6">
    <name type="scientific">Dracunculus medinensis</name>
    <name type="common">Guinea worm</name>
    <dbReference type="NCBI Taxonomy" id="318479"/>
    <lineage>
        <taxon>Eukaryota</taxon>
        <taxon>Metazoa</taxon>
        <taxon>Ecdysozoa</taxon>
        <taxon>Nematoda</taxon>
        <taxon>Chromadorea</taxon>
        <taxon>Rhabditida</taxon>
        <taxon>Spirurina</taxon>
        <taxon>Dracunculoidea</taxon>
        <taxon>Dracunculidae</taxon>
        <taxon>Dracunculus</taxon>
    </lineage>
</organism>
<protein>
    <submittedName>
        <fullName evidence="6">Nudix hydrolase domain-containing protein</fullName>
    </submittedName>
</protein>
<dbReference type="SUPFAM" id="SSF55811">
    <property type="entry name" value="Nudix"/>
    <property type="match status" value="1"/>
</dbReference>
<evidence type="ECO:0000256" key="1">
    <source>
        <dbReference type="ARBA" id="ARBA00022801"/>
    </source>
</evidence>
<dbReference type="Pfam" id="PF00293">
    <property type="entry name" value="NUDIX"/>
    <property type="match status" value="1"/>
</dbReference>
<dbReference type="PANTHER" id="PTHR11839:SF1">
    <property type="entry name" value="ADP-SUGAR PYROPHOSPHATASE"/>
    <property type="match status" value="1"/>
</dbReference>